<dbReference type="GO" id="GO:0006396">
    <property type="term" value="P:RNA processing"/>
    <property type="evidence" value="ECO:0007669"/>
    <property type="project" value="InterPro"/>
</dbReference>
<dbReference type="Pfam" id="PF00588">
    <property type="entry name" value="SpoU_methylase"/>
    <property type="match status" value="1"/>
</dbReference>
<dbReference type="InterPro" id="IPR001537">
    <property type="entry name" value="SpoU_MeTrfase"/>
</dbReference>
<dbReference type="Proteomes" id="UP000029091">
    <property type="component" value="Unassembled WGS sequence"/>
</dbReference>
<dbReference type="PANTHER" id="PTHR43191">
    <property type="entry name" value="RRNA METHYLTRANSFERASE 3"/>
    <property type="match status" value="1"/>
</dbReference>
<dbReference type="InterPro" id="IPR029028">
    <property type="entry name" value="Alpha/beta_knot_MTases"/>
</dbReference>
<dbReference type="InterPro" id="IPR029026">
    <property type="entry name" value="tRNA_m1G_MTases_N"/>
</dbReference>
<gene>
    <name evidence="5" type="ORF">BSTER_1594</name>
</gene>
<name>A0A087DHI5_BIFAD</name>
<evidence type="ECO:0000256" key="2">
    <source>
        <dbReference type="ARBA" id="ARBA00022679"/>
    </source>
</evidence>
<dbReference type="GO" id="GO:0032259">
    <property type="term" value="P:methylation"/>
    <property type="evidence" value="ECO:0007669"/>
    <property type="project" value="UniProtKB-KW"/>
</dbReference>
<dbReference type="PANTHER" id="PTHR43191:SF2">
    <property type="entry name" value="RRNA METHYLTRANSFERASE 3, MITOCHONDRIAL"/>
    <property type="match status" value="1"/>
</dbReference>
<evidence type="ECO:0000256" key="1">
    <source>
        <dbReference type="ARBA" id="ARBA00022603"/>
    </source>
</evidence>
<organism evidence="5 6">
    <name type="scientific">Bifidobacterium adolescentis JCM 15918</name>
    <dbReference type="NCBI Taxonomy" id="1437612"/>
    <lineage>
        <taxon>Bacteria</taxon>
        <taxon>Bacillati</taxon>
        <taxon>Actinomycetota</taxon>
        <taxon>Actinomycetes</taxon>
        <taxon>Bifidobacteriales</taxon>
        <taxon>Bifidobacteriaceae</taxon>
        <taxon>Bifidobacterium</taxon>
    </lineage>
</organism>
<dbReference type="AlphaFoldDB" id="A0A087DHI5"/>
<accession>A0A087DHI5</accession>
<evidence type="ECO:0000259" key="4">
    <source>
        <dbReference type="Pfam" id="PF00588"/>
    </source>
</evidence>
<protein>
    <submittedName>
        <fullName evidence="5">TrmH family RNA methyltransferase</fullName>
    </submittedName>
</protein>
<evidence type="ECO:0000313" key="6">
    <source>
        <dbReference type="Proteomes" id="UP000029091"/>
    </source>
</evidence>
<comment type="caution">
    <text evidence="5">The sequence shown here is derived from an EMBL/GenBank/DDBJ whole genome shotgun (WGS) entry which is preliminary data.</text>
</comment>
<dbReference type="Gene3D" id="3.40.1280.10">
    <property type="match status" value="1"/>
</dbReference>
<dbReference type="GO" id="GO:0003723">
    <property type="term" value="F:RNA binding"/>
    <property type="evidence" value="ECO:0007669"/>
    <property type="project" value="InterPro"/>
</dbReference>
<dbReference type="InterPro" id="IPR051259">
    <property type="entry name" value="rRNA_Methyltransferase"/>
</dbReference>
<evidence type="ECO:0000313" key="5">
    <source>
        <dbReference type="EMBL" id="KFI94985.1"/>
    </source>
</evidence>
<reference evidence="5 6" key="1">
    <citation type="submission" date="2014-03" db="EMBL/GenBank/DDBJ databases">
        <title>Genomics of Bifidobacteria.</title>
        <authorList>
            <person name="Ventura M."/>
            <person name="Milani C."/>
            <person name="Lugli G.A."/>
        </authorList>
    </citation>
    <scope>NUCLEOTIDE SEQUENCE [LARGE SCALE GENOMIC DNA]</scope>
    <source>
        <strain evidence="6">JCM 15918</strain>
    </source>
</reference>
<feature type="region of interest" description="Disordered" evidence="3">
    <location>
        <begin position="36"/>
        <end position="62"/>
    </location>
</feature>
<dbReference type="SUPFAM" id="SSF75217">
    <property type="entry name" value="alpha/beta knot"/>
    <property type="match status" value="2"/>
</dbReference>
<dbReference type="GO" id="GO:0008173">
    <property type="term" value="F:RNA methyltransferase activity"/>
    <property type="evidence" value="ECO:0007669"/>
    <property type="project" value="InterPro"/>
</dbReference>
<proteinExistence type="predicted"/>
<keyword evidence="1 5" id="KW-0489">Methyltransferase</keyword>
<sequence>MRGPLTYLYCCSYEGENVHDPNPIDVAAQASGEPTFREVGVGPWSQTHPGEPRPDDASSPNYDIRFDSTLLDEGDRRNVLDRYRYWTVAAIKADLDSRGRHDFEVAVENWTHDFNIGSMVRTANAFQARRVHIVGPHKWNRKGALMTELYQHVENHPSITELVECWKLRIAGEIAAAQSQAAAIAFHMRGSAAATDGTSGTAPNTSETMAQLEALDAKIAELQAARVIALDIIPGAVPMETYHFPKRCLMLFGAEGPGLSEKALELADDVVYISQFGSVRSINAGAAAAVSMHAWIAQHAAPQA</sequence>
<evidence type="ECO:0000256" key="3">
    <source>
        <dbReference type="SAM" id="MobiDB-lite"/>
    </source>
</evidence>
<feature type="domain" description="tRNA/rRNA methyltransferase SpoU type" evidence="4">
    <location>
        <begin position="209"/>
        <end position="292"/>
    </location>
</feature>
<keyword evidence="2 5" id="KW-0808">Transferase</keyword>
<dbReference type="EMBL" id="JGZQ01000013">
    <property type="protein sequence ID" value="KFI94985.1"/>
    <property type="molecule type" value="Genomic_DNA"/>
</dbReference>